<feature type="region of interest" description="Disordered" evidence="1">
    <location>
        <begin position="1"/>
        <end position="20"/>
    </location>
</feature>
<gene>
    <name evidence="2" type="ORF">CN311_30505</name>
</gene>
<reference evidence="2 3" key="1">
    <citation type="submission" date="2017-09" db="EMBL/GenBank/DDBJ databases">
        <title>Mesorhizobum sanjuanii sp. nov. isolated from nodules of Lotus tenuis in saline-alkaline lowlands of Flooding Pampa.</title>
        <authorList>
            <person name="Sannazzaro A.I."/>
            <person name="Torres Tejerizo G.A."/>
            <person name="Fontana F."/>
            <person name="Cumpa Velazquez L.M."/>
            <person name="Hansen L."/>
            <person name="Pistorio M."/>
            <person name="Estrella M.J."/>
        </authorList>
    </citation>
    <scope>NUCLEOTIDE SEQUENCE [LARGE SCALE GENOMIC DNA]</scope>
    <source>
        <strain evidence="2 3">BSA136</strain>
    </source>
</reference>
<name>A0A2A6F6M0_9HYPH</name>
<organism evidence="2 3">
    <name type="scientific">Mesorhizobium sanjuanii</name>
    <dbReference type="NCBI Taxonomy" id="2037900"/>
    <lineage>
        <taxon>Bacteria</taxon>
        <taxon>Pseudomonadati</taxon>
        <taxon>Pseudomonadota</taxon>
        <taxon>Alphaproteobacteria</taxon>
        <taxon>Hyphomicrobiales</taxon>
        <taxon>Phyllobacteriaceae</taxon>
        <taxon>Mesorhizobium</taxon>
    </lineage>
</organism>
<evidence type="ECO:0000313" key="3">
    <source>
        <dbReference type="Proteomes" id="UP000219182"/>
    </source>
</evidence>
<dbReference type="EMBL" id="NWQG01000272">
    <property type="protein sequence ID" value="PDQ17336.1"/>
    <property type="molecule type" value="Genomic_DNA"/>
</dbReference>
<feature type="non-terminal residue" evidence="2">
    <location>
        <position position="372"/>
    </location>
</feature>
<evidence type="ECO:0000256" key="1">
    <source>
        <dbReference type="SAM" id="MobiDB-lite"/>
    </source>
</evidence>
<comment type="caution">
    <text evidence="2">The sequence shown here is derived from an EMBL/GenBank/DDBJ whole genome shotgun (WGS) entry which is preliminary data.</text>
</comment>
<feature type="compositionally biased region" description="Acidic residues" evidence="1">
    <location>
        <begin position="321"/>
        <end position="334"/>
    </location>
</feature>
<sequence length="372" mass="39596">MADRTHLRAAANNDIADDDPFAELTRIMGFDPRQPVRPQTPTQPKAAGAGQPADEGDFDIDLEKELMGEFGADDNDRAAEVREPAFEAADPMNAELAASLEQDLLLDDDATDEAAHGVSADDIDLAAELSTPAVDAAFDHDFEDAIASSLEDVSPFEDDLDDELADNKLADDDLAASLEQDFLLDDDVTDEPGAVAAEALVATAQPDFDDEFGSAIASSLEDELMLDAHVPPEQQATAAGVSAPSAEPDFDDEFDNAVLSSLEDELMLDEHVPMEQAAVEASVAPVQAVSDEADEDFAGHFDEAMADVDMDFDVRADESAEIDQPEIDEPEVAADELSAATSKGAFDDDFDLNFDDALVDDVEEPVAQVASV</sequence>
<feature type="compositionally biased region" description="Low complexity" evidence="1">
    <location>
        <begin position="32"/>
        <end position="44"/>
    </location>
</feature>
<proteinExistence type="predicted"/>
<feature type="region of interest" description="Disordered" evidence="1">
    <location>
        <begin position="28"/>
        <end position="58"/>
    </location>
</feature>
<accession>A0A2A6F6M0</accession>
<feature type="region of interest" description="Disordered" evidence="1">
    <location>
        <begin position="229"/>
        <end position="252"/>
    </location>
</feature>
<protein>
    <submittedName>
        <fullName evidence="2">Sporulation protein</fullName>
    </submittedName>
</protein>
<evidence type="ECO:0000313" key="2">
    <source>
        <dbReference type="EMBL" id="PDQ17336.1"/>
    </source>
</evidence>
<dbReference type="AlphaFoldDB" id="A0A2A6F6M0"/>
<feature type="region of interest" description="Disordered" evidence="1">
    <location>
        <begin position="321"/>
        <end position="340"/>
    </location>
</feature>
<keyword evidence="3" id="KW-1185">Reference proteome</keyword>
<dbReference type="Proteomes" id="UP000219182">
    <property type="component" value="Unassembled WGS sequence"/>
</dbReference>